<comment type="caution">
    <text evidence="1">The sequence shown here is derived from an EMBL/GenBank/DDBJ whole genome shotgun (WGS) entry which is preliminary data.</text>
</comment>
<accession>A0ACC0UU83</accession>
<evidence type="ECO:0000313" key="2">
    <source>
        <dbReference type="Proteomes" id="UP001163324"/>
    </source>
</evidence>
<sequence length="1240" mass="138180">MASVKSPSTRPSSRSSSRLRGRSQDEEPEIFKRLWSIDWHHQPQNGATFTSDLNAKRHDGSTIIQTLLELDAPQNAVDEAVMGIIDQTDIKYLDVTGRDHETALYTAVRKERPNVARKLLDKGCDVTIRNHQERVPVHVAAINGNVGLVTSLLEKDPTLINTQDGQRLTPLDAACWQGKVGVVNFILSRDKGALQLTDNTGKTPLMTAVDQGHLDCCQALLDTEEGMRILNAGDDGGVTALDTACIKGNYEIVNFLLDKGAYKECRDAKGFTPFLTAATNGHGIIVEKLVHSGCDMAARTNNGSTAMTRAAFYGHEDVIKLLLRYESGRELLNVGSGGGVTPLIMASRYDRINVIPTLLANGADQFRCDEYGNTALMGASKWRYPSIVRMLLQHACMLPDDSLGRLLNHKSSREAAAVTALHNAAYYGHVEIIEILLEYGADVDAVDSQKLNALHYACRQGYLELAKMLYERTSDVNAVDEDGWTALHQAASAEYDKARELSESDLGPGSAVCTPGRHVEIINHLLQQPGVDPITVTSESETALHMACGRGFHSRVEALLGDPRVRIALPWENQHGRTPLGTAMSRQKLQVLRLLLSYVDPIEFGHTDDDYEDPMMWLATWTETHDDLRTILLAGINTDMATFKSWGALELAAYRGFPKLLWSLLHSTDPTPGRNERMRSMRPIVMNTISRLQSEGGGDTKEGFTVGRESKQELAMDPADVSNKDPRFETLLKYEKVIRILQSPPMVDMARRKGVREDENDRSKPTYGSHSTQMLDSYSACIVELYQADPHHHDHLTGRTGSSIRSDVHVRFDTIGDLIYGLSPDELLDKARKGAQNIEMELGRGDTLGSESLTKEAVQIRWFHLPANNMKWMKDLALALMEDSAIEDGGLSWLDHSWNQVMGQSPWRFMKPKCAYRMTPGDKMTQMALYMPYLNLGIHDALPTPQRKMYEDLLKDYTAKVIHGSHTLDEFYYHSCEEQGLRLDVLSRNEDQVLSKTIHGPIKNLSWWALVNVDQIWVWVIDEKTIISSSTHRMDLVDDPLITAVLDNLRQAHGTGHGRGSPTSSFQMAGQIVDTCVGFYERQLKLNLKHSGESYKLPRANALKESSLYSRFASHERTKHSGQAPGIQAAAHGKRREILEAANLFREIKDIRDEVKMLKTVVEYQTQVQLDFNRANGKGLSGGSGMTSSEGIINRLKEMDKAAARIEMAVSMRVSLLSWYEDTDESGFVLGQHDTYSGAE</sequence>
<keyword evidence="2" id="KW-1185">Reference proteome</keyword>
<gene>
    <name evidence="1" type="ORF">N3K66_007814</name>
</gene>
<proteinExistence type="predicted"/>
<name>A0ACC0UU83_9HYPO</name>
<reference evidence="1" key="1">
    <citation type="submission" date="2022-10" db="EMBL/GenBank/DDBJ databases">
        <title>Complete Genome of Trichothecium roseum strain YXFP-22015, a Plant Pathogen Isolated from Citrus.</title>
        <authorList>
            <person name="Wang Y."/>
            <person name="Zhu L."/>
        </authorList>
    </citation>
    <scope>NUCLEOTIDE SEQUENCE</scope>
    <source>
        <strain evidence="1">YXFP-22015</strain>
    </source>
</reference>
<protein>
    <submittedName>
        <fullName evidence="1">Uncharacterized protein</fullName>
    </submittedName>
</protein>
<dbReference type="EMBL" id="CM047947">
    <property type="protein sequence ID" value="KAI9896792.1"/>
    <property type="molecule type" value="Genomic_DNA"/>
</dbReference>
<organism evidence="1 2">
    <name type="scientific">Trichothecium roseum</name>
    <dbReference type="NCBI Taxonomy" id="47278"/>
    <lineage>
        <taxon>Eukaryota</taxon>
        <taxon>Fungi</taxon>
        <taxon>Dikarya</taxon>
        <taxon>Ascomycota</taxon>
        <taxon>Pezizomycotina</taxon>
        <taxon>Sordariomycetes</taxon>
        <taxon>Hypocreomycetidae</taxon>
        <taxon>Hypocreales</taxon>
        <taxon>Hypocreales incertae sedis</taxon>
        <taxon>Trichothecium</taxon>
    </lineage>
</organism>
<dbReference type="Proteomes" id="UP001163324">
    <property type="component" value="Chromosome 8"/>
</dbReference>
<evidence type="ECO:0000313" key="1">
    <source>
        <dbReference type="EMBL" id="KAI9896792.1"/>
    </source>
</evidence>